<dbReference type="AlphaFoldDB" id="A0AAU9JPU9"/>
<feature type="coiled-coil region" evidence="1">
    <location>
        <begin position="137"/>
        <end position="171"/>
    </location>
</feature>
<feature type="compositionally biased region" description="Basic and acidic residues" evidence="2">
    <location>
        <begin position="56"/>
        <end position="67"/>
    </location>
</feature>
<name>A0AAU9JPU9_9CILI</name>
<dbReference type="Proteomes" id="UP001162131">
    <property type="component" value="Unassembled WGS sequence"/>
</dbReference>
<organism evidence="3 4">
    <name type="scientific">Blepharisma stoltei</name>
    <dbReference type="NCBI Taxonomy" id="1481888"/>
    <lineage>
        <taxon>Eukaryota</taxon>
        <taxon>Sar</taxon>
        <taxon>Alveolata</taxon>
        <taxon>Ciliophora</taxon>
        <taxon>Postciliodesmatophora</taxon>
        <taxon>Heterotrichea</taxon>
        <taxon>Heterotrichida</taxon>
        <taxon>Blepharismidae</taxon>
        <taxon>Blepharisma</taxon>
    </lineage>
</organism>
<keyword evidence="1" id="KW-0175">Coiled coil</keyword>
<comment type="caution">
    <text evidence="3">The sequence shown here is derived from an EMBL/GenBank/DDBJ whole genome shotgun (WGS) entry which is preliminary data.</text>
</comment>
<proteinExistence type="predicted"/>
<evidence type="ECO:0000256" key="2">
    <source>
        <dbReference type="SAM" id="MobiDB-lite"/>
    </source>
</evidence>
<evidence type="ECO:0000313" key="4">
    <source>
        <dbReference type="Proteomes" id="UP001162131"/>
    </source>
</evidence>
<evidence type="ECO:0000313" key="3">
    <source>
        <dbReference type="EMBL" id="CAG9328919.1"/>
    </source>
</evidence>
<sequence>MAETVQKGMTIDFLREVTEKVNKLKTLSNIKGISDLEIKVKQISENKKSSITLSDIDNHETEHRDDSNYEIYPTDELSKTLRRSATKNSLEISLSSSNSSKSSSDRSIKQKNKYICGAVKQQLKQLKQKTAESLKYINKSSKEAENYKSQVSEMKKSIHELLEEASQTKEHISSMRGHFESVIDSIKGEENSPFAKDECVEFDVSAIKGSVYEPSVSEQIKQLQQKASHIQSRLLTRESEVMQRCEENLELKALIEKLNNALDEKTVKVEKEEKTIGCQCEVF</sequence>
<feature type="region of interest" description="Disordered" evidence="2">
    <location>
        <begin position="89"/>
        <end position="108"/>
    </location>
</feature>
<reference evidence="3" key="1">
    <citation type="submission" date="2021-09" db="EMBL/GenBank/DDBJ databases">
        <authorList>
            <consortium name="AG Swart"/>
            <person name="Singh M."/>
            <person name="Singh A."/>
            <person name="Seah K."/>
            <person name="Emmerich C."/>
        </authorList>
    </citation>
    <scope>NUCLEOTIDE SEQUENCE</scope>
    <source>
        <strain evidence="3">ATCC30299</strain>
    </source>
</reference>
<gene>
    <name evidence="3" type="ORF">BSTOLATCC_MIC46900</name>
</gene>
<feature type="compositionally biased region" description="Low complexity" evidence="2">
    <location>
        <begin position="89"/>
        <end position="102"/>
    </location>
</feature>
<feature type="region of interest" description="Disordered" evidence="2">
    <location>
        <begin position="54"/>
        <end position="74"/>
    </location>
</feature>
<keyword evidence="4" id="KW-1185">Reference proteome</keyword>
<evidence type="ECO:0000256" key="1">
    <source>
        <dbReference type="SAM" id="Coils"/>
    </source>
</evidence>
<accession>A0AAU9JPU9</accession>
<dbReference type="EMBL" id="CAJZBQ010000046">
    <property type="protein sequence ID" value="CAG9328919.1"/>
    <property type="molecule type" value="Genomic_DNA"/>
</dbReference>
<feature type="coiled-coil region" evidence="1">
    <location>
        <begin position="248"/>
        <end position="275"/>
    </location>
</feature>
<protein>
    <submittedName>
        <fullName evidence="3">Uncharacterized protein</fullName>
    </submittedName>
</protein>